<dbReference type="PANTHER" id="PTHR12011:SF347">
    <property type="entry name" value="FI21270P1-RELATED"/>
    <property type="match status" value="1"/>
</dbReference>
<evidence type="ECO:0000256" key="6">
    <source>
        <dbReference type="ARBA" id="ARBA00022989"/>
    </source>
</evidence>
<keyword evidence="4" id="KW-0732">Signal</keyword>
<evidence type="ECO:0000256" key="7">
    <source>
        <dbReference type="ARBA" id="ARBA00023136"/>
    </source>
</evidence>
<feature type="transmembrane region" description="Helical" evidence="10">
    <location>
        <begin position="949"/>
        <end position="973"/>
    </location>
</feature>
<dbReference type="AlphaFoldDB" id="A0A9W3AAL4"/>
<dbReference type="PROSITE" id="PS50221">
    <property type="entry name" value="GAIN_B"/>
    <property type="match status" value="1"/>
</dbReference>
<evidence type="ECO:0000256" key="1">
    <source>
        <dbReference type="ARBA" id="ARBA00004141"/>
    </source>
</evidence>
<evidence type="ECO:0000313" key="14">
    <source>
        <dbReference type="RefSeq" id="XP_055884224.1"/>
    </source>
</evidence>
<dbReference type="OrthoDB" id="10052455at2759"/>
<evidence type="ECO:0000256" key="3">
    <source>
        <dbReference type="ARBA" id="ARBA00022692"/>
    </source>
</evidence>
<dbReference type="FunFam" id="1.20.1070.10:FF:000058">
    <property type="entry name" value="Adhesion G protein-coupled receptor F5"/>
    <property type="match status" value="1"/>
</dbReference>
<protein>
    <submittedName>
        <fullName evidence="14">Uncharacterized protein LOC106066994</fullName>
    </submittedName>
</protein>
<dbReference type="PANTHER" id="PTHR12011">
    <property type="entry name" value="ADHESION G-PROTEIN COUPLED RECEPTOR"/>
    <property type="match status" value="1"/>
</dbReference>
<feature type="transmembrane region" description="Helical" evidence="10">
    <location>
        <begin position="822"/>
        <end position="845"/>
    </location>
</feature>
<evidence type="ECO:0000256" key="2">
    <source>
        <dbReference type="ARBA" id="ARBA00007343"/>
    </source>
</evidence>
<keyword evidence="13" id="KW-1185">Reference proteome</keyword>
<dbReference type="PROSITE" id="PS50261">
    <property type="entry name" value="G_PROTEIN_RECEP_F2_4"/>
    <property type="match status" value="1"/>
</dbReference>
<dbReference type="GeneID" id="106066994"/>
<dbReference type="InterPro" id="IPR046338">
    <property type="entry name" value="GAIN_dom_sf"/>
</dbReference>
<dbReference type="InterPro" id="IPR057244">
    <property type="entry name" value="GAIN_B"/>
</dbReference>
<feature type="transmembrane region" description="Helical" evidence="10">
    <location>
        <begin position="761"/>
        <end position="786"/>
    </location>
</feature>
<keyword evidence="6 10" id="KW-1133">Transmembrane helix</keyword>
<evidence type="ECO:0000259" key="12">
    <source>
        <dbReference type="PROSITE" id="PS50261"/>
    </source>
</evidence>
<reference evidence="14" key="1">
    <citation type="submission" date="2025-08" db="UniProtKB">
        <authorList>
            <consortium name="RefSeq"/>
        </authorList>
    </citation>
    <scope>IDENTIFICATION</scope>
</reference>
<dbReference type="Pfam" id="PF00002">
    <property type="entry name" value="7tm_2"/>
    <property type="match status" value="1"/>
</dbReference>
<comment type="similarity">
    <text evidence="2">Belongs to the G-protein coupled receptor 2 family. Adhesion G-protein coupled receptor (ADGR) subfamily.</text>
</comment>
<dbReference type="SUPFAM" id="SSF81321">
    <property type="entry name" value="Family A G protein-coupled receptor-like"/>
    <property type="match status" value="1"/>
</dbReference>
<keyword evidence="9" id="KW-0325">Glycoprotein</keyword>
<feature type="transmembrane region" description="Helical" evidence="10">
    <location>
        <begin position="979"/>
        <end position="999"/>
    </location>
</feature>
<name>A0A9W3AAL4_BIOGL</name>
<keyword evidence="5" id="KW-0677">Repeat</keyword>
<gene>
    <name evidence="14" type="primary">LOC106066994</name>
</gene>
<evidence type="ECO:0000256" key="5">
    <source>
        <dbReference type="ARBA" id="ARBA00022737"/>
    </source>
</evidence>
<evidence type="ECO:0000256" key="10">
    <source>
        <dbReference type="SAM" id="Phobius"/>
    </source>
</evidence>
<dbReference type="RefSeq" id="XP_055884224.1">
    <property type="nucleotide sequence ID" value="XM_056028249.1"/>
</dbReference>
<dbReference type="PRINTS" id="PR01694">
    <property type="entry name" value="BAIPRECURSOR"/>
</dbReference>
<accession>A0A9W3AAL4</accession>
<dbReference type="PROSITE" id="PS00650">
    <property type="entry name" value="G_PROTEIN_RECEP_F2_2"/>
    <property type="match status" value="1"/>
</dbReference>
<dbReference type="Pfam" id="PF01825">
    <property type="entry name" value="GPS"/>
    <property type="match status" value="1"/>
</dbReference>
<dbReference type="InterPro" id="IPR017983">
    <property type="entry name" value="GPCR_2_secretin-like_CS"/>
</dbReference>
<feature type="transmembrane region" description="Helical" evidence="10">
    <location>
        <begin position="798"/>
        <end position="816"/>
    </location>
</feature>
<dbReference type="SMART" id="SM00303">
    <property type="entry name" value="GPS"/>
    <property type="match status" value="1"/>
</dbReference>
<feature type="transmembrane region" description="Helical" evidence="10">
    <location>
        <begin position="905"/>
        <end position="928"/>
    </location>
</feature>
<dbReference type="InterPro" id="IPR008077">
    <property type="entry name" value="GPCR_2_brain_angio_inhib"/>
</dbReference>
<proteinExistence type="inferred from homology"/>
<dbReference type="Proteomes" id="UP001165740">
    <property type="component" value="Chromosome 5"/>
</dbReference>
<dbReference type="InterPro" id="IPR000832">
    <property type="entry name" value="GPCR_2_secretin-like"/>
</dbReference>
<evidence type="ECO:0000256" key="8">
    <source>
        <dbReference type="ARBA" id="ARBA00023157"/>
    </source>
</evidence>
<dbReference type="InterPro" id="IPR000203">
    <property type="entry name" value="GPS"/>
</dbReference>
<feature type="domain" description="GAIN-B" evidence="11">
    <location>
        <begin position="589"/>
        <end position="757"/>
    </location>
</feature>
<dbReference type="InterPro" id="IPR017981">
    <property type="entry name" value="GPCR_2-like_7TM"/>
</dbReference>
<evidence type="ECO:0000313" key="13">
    <source>
        <dbReference type="Proteomes" id="UP001165740"/>
    </source>
</evidence>
<dbReference type="GO" id="GO:0005886">
    <property type="term" value="C:plasma membrane"/>
    <property type="evidence" value="ECO:0007669"/>
    <property type="project" value="TreeGrafter"/>
</dbReference>
<sequence length="1033" mass="117466">MKRKRNKMLFTEAKCNVTDIDHGNELSGQQRICVISQIKTLSKKTKNLTETINSVADYMEYLVQHGFKISENITKYIVDIFSAFRSRTSDSDFSAFRNRTSDSDFSAFRNRTSDSDFSAFRNRTSDSDFSAFRNRTSDSDFSAFRNRTSDSDFSAFRNRTSDSDFSAFRNRTSDSDFSAFRNRTSDSDFSAFRNRTSDSDFSAFRNRTSDSDFSAFRNRTSDSDFSAFRNRTSDSDFSAFRNRTSDSDFSAFRNRTSDSDFSAFRNRTSDSDFSAFRNRTSDSDFSAFRNRTSDSDFSAFRNRTSDSDFSAFRNRTSDSDFSAFRNRTSDSDFSAFRNRTSDSDFSAFRNRTSDSDFSAFRNRTSDSDFSAFRNRTSDSDFSAFRNRTSDSDFSAFRNRTSDSDFSAFRNRTSDSDFSAFRNRTSDSDFSAFRNRTSDSDFSAFRNRTSDSDFSAFRNRTSDSDFSAFRNRTSDSDFSAFRNRTSDSDFSAFRNRTSDSDFSAFRNRTSDSDFSAFRNRTSDSDFSVDTTTFNQLVTLADIVTISMQDDLTDTPDQDYETTNSIVTSLESVVYALSNQTKDFVSIKNTVGVKLGTITQDIRIPEVNQSASKPFDNWIRNSKNGIFLPKDALEDLTYMSRYTIIVIKRGEHNATDCSQMNRSSIMSKPKIVSDVIAVSVGHSVTLKSPVTLTFGISNVTQFYMAPVKIVCVYLEMSLSGSVVWTDKGCFTEKSSDDQIICKCYHLTSFAVLMGSKQLPQHQVLTVLTITGCGVSIVCLSITTVVYLYLWKYVKSERSVLLINICVCMLISYLVFLVGIDKTDHQILCQLIAIFLHYSFLCVFFNFLTQSLALYKSIFNKSGRVRLEMFLPVTYITPLLIVGATALVNKAEGYGTSNFCWLSVNKGFIWSFLGPVILILLVNAAVLIAIIKTVQSTHSILDKTHAERTMSAARTIVVLTPMFGLTWVFGLVSMVFDLIVFQYLFVVLNTLQGLFIFLFYCLRQRQVIQAIQLLRRQRQAQTIETTNKRSTTSTSL</sequence>
<feature type="transmembrane region" description="Helical" evidence="10">
    <location>
        <begin position="866"/>
        <end position="885"/>
    </location>
</feature>
<evidence type="ECO:0000259" key="11">
    <source>
        <dbReference type="PROSITE" id="PS50221"/>
    </source>
</evidence>
<dbReference type="PRINTS" id="PR00249">
    <property type="entry name" value="GPCRSECRETIN"/>
</dbReference>
<organism evidence="13 14">
    <name type="scientific">Biomphalaria glabrata</name>
    <name type="common">Bloodfluke planorb</name>
    <name type="synonym">Freshwater snail</name>
    <dbReference type="NCBI Taxonomy" id="6526"/>
    <lineage>
        <taxon>Eukaryota</taxon>
        <taxon>Metazoa</taxon>
        <taxon>Spiralia</taxon>
        <taxon>Lophotrochozoa</taxon>
        <taxon>Mollusca</taxon>
        <taxon>Gastropoda</taxon>
        <taxon>Heterobranchia</taxon>
        <taxon>Euthyneura</taxon>
        <taxon>Panpulmonata</taxon>
        <taxon>Hygrophila</taxon>
        <taxon>Lymnaeoidea</taxon>
        <taxon>Planorbidae</taxon>
        <taxon>Biomphalaria</taxon>
    </lineage>
</organism>
<keyword evidence="8" id="KW-1015">Disulfide bond</keyword>
<keyword evidence="3 10" id="KW-0812">Transmembrane</keyword>
<evidence type="ECO:0000256" key="9">
    <source>
        <dbReference type="ARBA" id="ARBA00023180"/>
    </source>
</evidence>
<dbReference type="Gene3D" id="2.60.220.50">
    <property type="match status" value="1"/>
</dbReference>
<dbReference type="CDD" id="cd15040">
    <property type="entry name" value="7tmB2_Adhesion"/>
    <property type="match status" value="1"/>
</dbReference>
<dbReference type="GO" id="GO:0007166">
    <property type="term" value="P:cell surface receptor signaling pathway"/>
    <property type="evidence" value="ECO:0007669"/>
    <property type="project" value="InterPro"/>
</dbReference>
<dbReference type="GO" id="GO:0004930">
    <property type="term" value="F:G protein-coupled receptor activity"/>
    <property type="evidence" value="ECO:0007669"/>
    <property type="project" value="InterPro"/>
</dbReference>
<comment type="subcellular location">
    <subcellularLocation>
        <location evidence="1">Membrane</location>
        <topology evidence="1">Multi-pass membrane protein</topology>
    </subcellularLocation>
</comment>
<feature type="domain" description="G-protein coupled receptors family 2 profile 2" evidence="12">
    <location>
        <begin position="762"/>
        <end position="1001"/>
    </location>
</feature>
<evidence type="ECO:0000256" key="4">
    <source>
        <dbReference type="ARBA" id="ARBA00022729"/>
    </source>
</evidence>
<keyword evidence="7 10" id="KW-0472">Membrane</keyword>
<dbReference type="Gene3D" id="1.20.1070.10">
    <property type="entry name" value="Rhodopsin 7-helix transmembrane proteins"/>
    <property type="match status" value="1"/>
</dbReference>